<protein>
    <submittedName>
        <fullName evidence="1">Uncharacterized protein</fullName>
    </submittedName>
</protein>
<sequence>MVRGAWCVVHAYERRRMRKFGRQSERTARQRRVKRGDAEHVTEKMAQLNLSLANEPLSEVETKNMWVEALKNASEKLDIALGLATNAVDFSSDLIVGLPC</sequence>
<gene>
    <name evidence="1" type="ORF">GALMADRAFT_281900</name>
</gene>
<accession>A0A067SX06</accession>
<dbReference type="AlphaFoldDB" id="A0A067SX06"/>
<reference evidence="2" key="1">
    <citation type="journal article" date="2014" name="Proc. Natl. Acad. Sci. U.S.A.">
        <title>Extensive sampling of basidiomycete genomes demonstrates inadequacy of the white-rot/brown-rot paradigm for wood decay fungi.</title>
        <authorList>
            <person name="Riley R."/>
            <person name="Salamov A.A."/>
            <person name="Brown D.W."/>
            <person name="Nagy L.G."/>
            <person name="Floudas D."/>
            <person name="Held B.W."/>
            <person name="Levasseur A."/>
            <person name="Lombard V."/>
            <person name="Morin E."/>
            <person name="Otillar R."/>
            <person name="Lindquist E.A."/>
            <person name="Sun H."/>
            <person name="LaButti K.M."/>
            <person name="Schmutz J."/>
            <person name="Jabbour D."/>
            <person name="Luo H."/>
            <person name="Baker S.E."/>
            <person name="Pisabarro A.G."/>
            <person name="Walton J.D."/>
            <person name="Blanchette R.A."/>
            <person name="Henrissat B."/>
            <person name="Martin F."/>
            <person name="Cullen D."/>
            <person name="Hibbett D.S."/>
            <person name="Grigoriev I.V."/>
        </authorList>
    </citation>
    <scope>NUCLEOTIDE SEQUENCE [LARGE SCALE GENOMIC DNA]</scope>
    <source>
        <strain evidence="2">CBS 339.88</strain>
    </source>
</reference>
<keyword evidence="2" id="KW-1185">Reference proteome</keyword>
<proteinExistence type="predicted"/>
<dbReference type="Proteomes" id="UP000027222">
    <property type="component" value="Unassembled WGS sequence"/>
</dbReference>
<organism evidence="1 2">
    <name type="scientific">Galerina marginata (strain CBS 339.88)</name>
    <dbReference type="NCBI Taxonomy" id="685588"/>
    <lineage>
        <taxon>Eukaryota</taxon>
        <taxon>Fungi</taxon>
        <taxon>Dikarya</taxon>
        <taxon>Basidiomycota</taxon>
        <taxon>Agaricomycotina</taxon>
        <taxon>Agaricomycetes</taxon>
        <taxon>Agaricomycetidae</taxon>
        <taxon>Agaricales</taxon>
        <taxon>Agaricineae</taxon>
        <taxon>Strophariaceae</taxon>
        <taxon>Galerina</taxon>
    </lineage>
</organism>
<evidence type="ECO:0000313" key="2">
    <source>
        <dbReference type="Proteomes" id="UP000027222"/>
    </source>
</evidence>
<evidence type="ECO:0000313" key="1">
    <source>
        <dbReference type="EMBL" id="KDR71308.1"/>
    </source>
</evidence>
<dbReference type="HOGENOM" id="CLU_2306358_0_0_1"/>
<dbReference type="EMBL" id="KL142393">
    <property type="protein sequence ID" value="KDR71308.1"/>
    <property type="molecule type" value="Genomic_DNA"/>
</dbReference>
<name>A0A067SX06_GALM3</name>
<dbReference type="OrthoDB" id="2154985at2759"/>